<dbReference type="Proteomes" id="UP000295142">
    <property type="component" value="Unassembled WGS sequence"/>
</dbReference>
<accession>A0A4R2KKP3</accession>
<dbReference type="OrthoDB" id="9155172at2"/>
<sequence length="97" mass="11310">MQKTAERKLSPKEAVDAAFTFFRDLYSERNLHHLLLEGVRYDEQDNCWVVTIGFDIGREKTAGGELYFLQKSREPIREFRVVRLKADDGTFLALENV</sequence>
<gene>
    <name evidence="1" type="ORF">EV655_107132</name>
</gene>
<dbReference type="AlphaFoldDB" id="A0A4R2KKP3"/>
<reference evidence="1 2" key="1">
    <citation type="submission" date="2019-03" db="EMBL/GenBank/DDBJ databases">
        <title>Genomic Encyclopedia of Type Strains, Phase IV (KMG-IV): sequencing the most valuable type-strain genomes for metagenomic binning, comparative biology and taxonomic classification.</title>
        <authorList>
            <person name="Goeker M."/>
        </authorList>
    </citation>
    <scope>NUCLEOTIDE SEQUENCE [LARGE SCALE GENOMIC DNA]</scope>
    <source>
        <strain evidence="1 2">DSM 4868</strain>
    </source>
</reference>
<keyword evidence="2" id="KW-1185">Reference proteome</keyword>
<name>A0A4R2KKP3_9RHOB</name>
<evidence type="ECO:0000313" key="2">
    <source>
        <dbReference type="Proteomes" id="UP000295142"/>
    </source>
</evidence>
<evidence type="ECO:0000313" key="1">
    <source>
        <dbReference type="EMBL" id="TCO71239.1"/>
    </source>
</evidence>
<dbReference type="EMBL" id="SLWW01000007">
    <property type="protein sequence ID" value="TCO71239.1"/>
    <property type="molecule type" value="Genomic_DNA"/>
</dbReference>
<dbReference type="RefSeq" id="WP_132544440.1">
    <property type="nucleotide sequence ID" value="NZ_SLWW01000007.1"/>
</dbReference>
<protein>
    <submittedName>
        <fullName evidence="1">Uncharacterized protein</fullName>
    </submittedName>
</protein>
<proteinExistence type="predicted"/>
<comment type="caution">
    <text evidence="1">The sequence shown here is derived from an EMBL/GenBank/DDBJ whole genome shotgun (WGS) entry which is preliminary data.</text>
</comment>
<organism evidence="1 2">
    <name type="scientific">Rhodovulum euryhalinum</name>
    <dbReference type="NCBI Taxonomy" id="35805"/>
    <lineage>
        <taxon>Bacteria</taxon>
        <taxon>Pseudomonadati</taxon>
        <taxon>Pseudomonadota</taxon>
        <taxon>Alphaproteobacteria</taxon>
        <taxon>Rhodobacterales</taxon>
        <taxon>Paracoccaceae</taxon>
        <taxon>Rhodovulum</taxon>
    </lineage>
</organism>